<evidence type="ECO:0000256" key="2">
    <source>
        <dbReference type="ARBA" id="ARBA00023604"/>
    </source>
</evidence>
<evidence type="ECO:0008006" key="5">
    <source>
        <dbReference type="Google" id="ProtNLM"/>
    </source>
</evidence>
<accession>A0A2T2NNK0</accession>
<evidence type="ECO:0000313" key="4">
    <source>
        <dbReference type="Proteomes" id="UP000240883"/>
    </source>
</evidence>
<dbReference type="PANTHER" id="PTHR34598">
    <property type="entry name" value="BLL6449 PROTEIN"/>
    <property type="match status" value="1"/>
</dbReference>
<dbReference type="PANTHER" id="PTHR34598:SF3">
    <property type="entry name" value="OXIDOREDUCTASE AN1597"/>
    <property type="match status" value="1"/>
</dbReference>
<name>A0A2T2NNK0_CORCC</name>
<evidence type="ECO:0000313" key="3">
    <source>
        <dbReference type="EMBL" id="PSN67005.1"/>
    </source>
</evidence>
<dbReference type="STRING" id="1448308.A0A2T2NNK0"/>
<dbReference type="EMBL" id="KZ678135">
    <property type="protein sequence ID" value="PSN67005.1"/>
    <property type="molecule type" value="Genomic_DNA"/>
</dbReference>
<dbReference type="OrthoDB" id="412788at2759"/>
<protein>
    <recommendedName>
        <fullName evidence="5">Methyltransferase</fullName>
    </recommendedName>
</protein>
<gene>
    <name evidence="3" type="ORF">BS50DRAFT_588040</name>
</gene>
<evidence type="ECO:0000256" key="1">
    <source>
        <dbReference type="ARBA" id="ARBA00023002"/>
    </source>
</evidence>
<proteinExistence type="inferred from homology"/>
<organism evidence="3 4">
    <name type="scientific">Corynespora cassiicola Philippines</name>
    <dbReference type="NCBI Taxonomy" id="1448308"/>
    <lineage>
        <taxon>Eukaryota</taxon>
        <taxon>Fungi</taxon>
        <taxon>Dikarya</taxon>
        <taxon>Ascomycota</taxon>
        <taxon>Pezizomycotina</taxon>
        <taxon>Dothideomycetes</taxon>
        <taxon>Pleosporomycetidae</taxon>
        <taxon>Pleosporales</taxon>
        <taxon>Corynesporascaceae</taxon>
        <taxon>Corynespora</taxon>
    </lineage>
</organism>
<dbReference type="AlphaFoldDB" id="A0A2T2NNK0"/>
<dbReference type="NCBIfam" id="NF041278">
    <property type="entry name" value="CmcJ_NvfI_EfuI"/>
    <property type="match status" value="1"/>
</dbReference>
<reference evidence="3 4" key="1">
    <citation type="journal article" date="2018" name="Front. Microbiol.">
        <title>Genome-Wide Analysis of Corynespora cassiicola Leaf Fall Disease Putative Effectors.</title>
        <authorList>
            <person name="Lopez D."/>
            <person name="Ribeiro S."/>
            <person name="Label P."/>
            <person name="Fumanal B."/>
            <person name="Venisse J.S."/>
            <person name="Kohler A."/>
            <person name="de Oliveira R.R."/>
            <person name="Labutti K."/>
            <person name="Lipzen A."/>
            <person name="Lail K."/>
            <person name="Bauer D."/>
            <person name="Ohm R.A."/>
            <person name="Barry K.W."/>
            <person name="Spatafora J."/>
            <person name="Grigoriev I.V."/>
            <person name="Martin F.M."/>
            <person name="Pujade-Renaud V."/>
        </authorList>
    </citation>
    <scope>NUCLEOTIDE SEQUENCE [LARGE SCALE GENOMIC DNA]</scope>
    <source>
        <strain evidence="3 4">Philippines</strain>
    </source>
</reference>
<dbReference type="Proteomes" id="UP000240883">
    <property type="component" value="Unassembled WGS sequence"/>
</dbReference>
<sequence>MSVPATMQFMAPMAEEPFYRSQPDEGFDSCNFSYNAEKVQVHDARPIKNQFSLDTHGFAYADDPEGAAFVEQLRKDEDGAKERYYDHLQNLLKKQTGASRVIIFDHTMRRRDPKLAGKNPDGREQPAAYVHVDQGPVGAARRVHQHLGYDSDRALKGRVQIINVWRPLNGPVQDWPLATMDFTSLRPANYHPTNLYRNRFELRGQSCNISYKEDQRWYYLDSQQNSEVTFIKIWDNKPAVTGKACAHCAFEHPNTPKDAPLRESMEVRCIVIHEDEELASTLWWT</sequence>
<keyword evidence="1" id="KW-0560">Oxidoreductase</keyword>
<comment type="similarity">
    <text evidence="2">Belongs to the asaB hydroxylase/desaturase family.</text>
</comment>
<keyword evidence="4" id="KW-1185">Reference proteome</keyword>
<dbReference type="GO" id="GO:0016491">
    <property type="term" value="F:oxidoreductase activity"/>
    <property type="evidence" value="ECO:0007669"/>
    <property type="project" value="UniProtKB-KW"/>
</dbReference>
<dbReference type="InterPro" id="IPR044053">
    <property type="entry name" value="AsaB-like"/>
</dbReference>